<organism evidence="2">
    <name type="scientific">Phytophthora nicotianae</name>
    <name type="common">Potato buckeye rot agent</name>
    <name type="synonym">Phytophthora parasitica</name>
    <dbReference type="NCBI Taxonomy" id="4792"/>
    <lineage>
        <taxon>Eukaryota</taxon>
        <taxon>Sar</taxon>
        <taxon>Stramenopiles</taxon>
        <taxon>Oomycota</taxon>
        <taxon>Peronosporomycetes</taxon>
        <taxon>Peronosporales</taxon>
        <taxon>Peronosporaceae</taxon>
        <taxon>Phytophthora</taxon>
    </lineage>
</organism>
<name>W2KD43_PHYNI</name>
<dbReference type="EMBL" id="KI682287">
    <property type="protein sequence ID" value="ETL82300.1"/>
    <property type="molecule type" value="Genomic_DNA"/>
</dbReference>
<gene>
    <name evidence="3" type="ORF">L914_17618</name>
    <name evidence="2" type="ORF">L917_17538</name>
</gene>
<evidence type="ECO:0000256" key="1">
    <source>
        <dbReference type="SAM" id="MobiDB-lite"/>
    </source>
</evidence>
<sequence length="68" mass="7324">MSETVGPASAASVMLGSAADARHLSLPSWWTRPTTHYLFMAGMTANTKRGHGSQSSGWTWEQREGLSS</sequence>
<dbReference type="EMBL" id="KI695507">
    <property type="protein sequence ID" value="ETM35510.1"/>
    <property type="molecule type" value="Genomic_DNA"/>
</dbReference>
<evidence type="ECO:0000313" key="3">
    <source>
        <dbReference type="EMBL" id="ETM35510.1"/>
    </source>
</evidence>
<proteinExistence type="predicted"/>
<feature type="compositionally biased region" description="Polar residues" evidence="1">
    <location>
        <begin position="47"/>
        <end position="60"/>
    </location>
</feature>
<dbReference type="Proteomes" id="UP000054423">
    <property type="component" value="Unassembled WGS sequence"/>
</dbReference>
<protein>
    <submittedName>
        <fullName evidence="2">Uncharacterized protein</fullName>
    </submittedName>
</protein>
<dbReference type="Proteomes" id="UP000054532">
    <property type="component" value="Unassembled WGS sequence"/>
</dbReference>
<evidence type="ECO:0000313" key="2">
    <source>
        <dbReference type="EMBL" id="ETL82300.1"/>
    </source>
</evidence>
<dbReference type="AlphaFoldDB" id="W2KD43"/>
<accession>W2KD43</accession>
<reference evidence="2" key="1">
    <citation type="submission" date="2013-11" db="EMBL/GenBank/DDBJ databases">
        <title>The Genome Sequence of Phytophthora parasitica CHvinca01.</title>
        <authorList>
            <consortium name="The Broad Institute Genomics Platform"/>
            <person name="Russ C."/>
            <person name="Tyler B."/>
            <person name="Panabieres F."/>
            <person name="Shan W."/>
            <person name="Tripathy S."/>
            <person name="Grunwald N."/>
            <person name="Machado M."/>
            <person name="Johnson C.S."/>
            <person name="Arredondo F."/>
            <person name="Hong C."/>
            <person name="Coffey M."/>
            <person name="Young S.K."/>
            <person name="Zeng Q."/>
            <person name="Gargeya S."/>
            <person name="Fitzgerald M."/>
            <person name="Abouelleil A."/>
            <person name="Alvarado L."/>
            <person name="Chapman S.B."/>
            <person name="Gainer-Dewar J."/>
            <person name="Goldberg J."/>
            <person name="Griggs A."/>
            <person name="Gujja S."/>
            <person name="Hansen M."/>
            <person name="Howarth C."/>
            <person name="Imamovic A."/>
            <person name="Ireland A."/>
            <person name="Larimer J."/>
            <person name="McCowan C."/>
            <person name="Murphy C."/>
            <person name="Pearson M."/>
            <person name="Poon T.W."/>
            <person name="Priest M."/>
            <person name="Roberts A."/>
            <person name="Saif S."/>
            <person name="Shea T."/>
            <person name="Sykes S."/>
            <person name="Wortman J."/>
            <person name="Nusbaum C."/>
            <person name="Birren B."/>
        </authorList>
    </citation>
    <scope>NUCLEOTIDE SEQUENCE [LARGE SCALE GENOMIC DNA]</scope>
    <source>
        <strain evidence="2">CHvinca01</strain>
    </source>
</reference>
<feature type="region of interest" description="Disordered" evidence="1">
    <location>
        <begin position="47"/>
        <end position="68"/>
    </location>
</feature>
<reference evidence="3" key="2">
    <citation type="submission" date="2013-11" db="EMBL/GenBank/DDBJ databases">
        <title>The Genome Sequence of Phytophthora parasitica IAC_01/95.</title>
        <authorList>
            <consortium name="The Broad Institute Genomics Platform"/>
            <person name="Russ C."/>
            <person name="Tyler B."/>
            <person name="Panabieres F."/>
            <person name="Shan W."/>
            <person name="Tripathy S."/>
            <person name="Grunwald N."/>
            <person name="Machado M."/>
            <person name="Johnson C.S."/>
            <person name="Arredondo F."/>
            <person name="Hong C."/>
            <person name="Coffey M."/>
            <person name="Young S.K."/>
            <person name="Zeng Q."/>
            <person name="Gargeya S."/>
            <person name="Fitzgerald M."/>
            <person name="Abouelleil A."/>
            <person name="Alvarado L."/>
            <person name="Chapman S.B."/>
            <person name="Gainer-Dewar J."/>
            <person name="Goldberg J."/>
            <person name="Griggs A."/>
            <person name="Gujja S."/>
            <person name="Hansen M."/>
            <person name="Howarth C."/>
            <person name="Imamovic A."/>
            <person name="Ireland A."/>
            <person name="Larimer J."/>
            <person name="McCowan C."/>
            <person name="Murphy C."/>
            <person name="Pearson M."/>
            <person name="Poon T.W."/>
            <person name="Priest M."/>
            <person name="Roberts A."/>
            <person name="Saif S."/>
            <person name="Shea T."/>
            <person name="Sykes S."/>
            <person name="Wortman J."/>
            <person name="Nusbaum C."/>
            <person name="Birren B."/>
        </authorList>
    </citation>
    <scope>NUCLEOTIDE SEQUENCE [LARGE SCALE GENOMIC DNA]</scope>
    <source>
        <strain evidence="3">IAC_01/95</strain>
    </source>
</reference>